<dbReference type="InterPro" id="IPR050491">
    <property type="entry name" value="AmpC-like"/>
</dbReference>
<dbReference type="AlphaFoldDB" id="A0A3N5Z9D4"/>
<evidence type="ECO:0000313" key="3">
    <source>
        <dbReference type="Proteomes" id="UP000275281"/>
    </source>
</evidence>
<sequence length="375" mass="41496">MLSEILVHKWMKTEMKLTLIKLSLLAILFCYSILGWNNAFAHEQIEKRVLSYMQEKGIPALQIAVVKNSKIVFANTYGKADLSFEVAANDDTVFAINSMTKAFVGVALMQLVEQKKVRLTDTLGQYFDDIPATWQRATIAQLMAHQSGIPDVMDDMARPRSPYGWESTWRETLVADREFEEGEQFNYNQTGYVLIGRLISRLSGQSFQDFITEKQLQKVSMPRTAAAGFNHYAGIISNSATGYTRFSGPEMQRLWEAFPEPVQTAAGMQSTATELASWLIALQSNVLLKEPKSLQTLFTPVKLNNGSTAAFGGPFNGYGIGWPLSVQEGKTTAIALGGARSVMAVYPETGVSIVILTNLQGGFPERLLTDVHDAI</sequence>
<keyword evidence="3" id="KW-1185">Reference proteome</keyword>
<name>A0A3N5Z9D4_9ALTE</name>
<dbReference type="PANTHER" id="PTHR46825">
    <property type="entry name" value="D-ALANYL-D-ALANINE-CARBOXYPEPTIDASE/ENDOPEPTIDASE AMPH"/>
    <property type="match status" value="1"/>
</dbReference>
<dbReference type="SUPFAM" id="SSF56601">
    <property type="entry name" value="beta-lactamase/transpeptidase-like"/>
    <property type="match status" value="1"/>
</dbReference>
<feature type="domain" description="Beta-lactamase-related" evidence="1">
    <location>
        <begin position="48"/>
        <end position="366"/>
    </location>
</feature>
<dbReference type="Proteomes" id="UP000275281">
    <property type="component" value="Unassembled WGS sequence"/>
</dbReference>
<dbReference type="InterPro" id="IPR001466">
    <property type="entry name" value="Beta-lactam-related"/>
</dbReference>
<dbReference type="EMBL" id="RPOK01000004">
    <property type="protein sequence ID" value="RPJ65818.1"/>
    <property type="molecule type" value="Genomic_DNA"/>
</dbReference>
<protein>
    <submittedName>
        <fullName evidence="2">Class A beta-lactamase-related serine hydrolase</fullName>
    </submittedName>
</protein>
<dbReference type="PANTHER" id="PTHR46825:SF9">
    <property type="entry name" value="BETA-LACTAMASE-RELATED DOMAIN-CONTAINING PROTEIN"/>
    <property type="match status" value="1"/>
</dbReference>
<dbReference type="Pfam" id="PF00144">
    <property type="entry name" value="Beta-lactamase"/>
    <property type="match status" value="1"/>
</dbReference>
<accession>A0A3N5Z9D4</accession>
<evidence type="ECO:0000259" key="1">
    <source>
        <dbReference type="Pfam" id="PF00144"/>
    </source>
</evidence>
<evidence type="ECO:0000313" key="2">
    <source>
        <dbReference type="EMBL" id="RPJ65818.1"/>
    </source>
</evidence>
<reference evidence="2 3" key="1">
    <citation type="submission" date="2018-11" db="EMBL/GenBank/DDBJ databases">
        <authorList>
            <person name="Ye M.-Q."/>
            <person name="Du Z.-J."/>
        </authorList>
    </citation>
    <scope>NUCLEOTIDE SEQUENCE [LARGE SCALE GENOMIC DNA]</scope>
    <source>
        <strain evidence="2 3">U0105</strain>
    </source>
</reference>
<gene>
    <name evidence="2" type="ORF">DRW07_13475</name>
</gene>
<dbReference type="Gene3D" id="3.40.710.10">
    <property type="entry name" value="DD-peptidase/beta-lactamase superfamily"/>
    <property type="match status" value="1"/>
</dbReference>
<keyword evidence="2" id="KW-0378">Hydrolase</keyword>
<organism evidence="2 3">
    <name type="scientific">Alteromonas sediminis</name>
    <dbReference type="NCBI Taxonomy" id="2259342"/>
    <lineage>
        <taxon>Bacteria</taxon>
        <taxon>Pseudomonadati</taxon>
        <taxon>Pseudomonadota</taxon>
        <taxon>Gammaproteobacteria</taxon>
        <taxon>Alteromonadales</taxon>
        <taxon>Alteromonadaceae</taxon>
        <taxon>Alteromonas/Salinimonas group</taxon>
        <taxon>Alteromonas</taxon>
    </lineage>
</organism>
<proteinExistence type="predicted"/>
<dbReference type="InterPro" id="IPR012338">
    <property type="entry name" value="Beta-lactam/transpept-like"/>
</dbReference>
<dbReference type="OrthoDB" id="5638366at2"/>
<dbReference type="GO" id="GO:0016787">
    <property type="term" value="F:hydrolase activity"/>
    <property type="evidence" value="ECO:0007669"/>
    <property type="project" value="UniProtKB-KW"/>
</dbReference>
<comment type="caution">
    <text evidence="2">The sequence shown here is derived from an EMBL/GenBank/DDBJ whole genome shotgun (WGS) entry which is preliminary data.</text>
</comment>